<dbReference type="CDD" id="cd02120">
    <property type="entry name" value="PA_subtilisin_like"/>
    <property type="match status" value="1"/>
</dbReference>
<feature type="active site" description="Charge relay system" evidence="9 10">
    <location>
        <position position="240"/>
    </location>
</feature>
<evidence type="ECO:0000256" key="4">
    <source>
        <dbReference type="ARBA" id="ARBA00022670"/>
    </source>
</evidence>
<comment type="similarity">
    <text evidence="2 10">Belongs to the peptidase S8 family.</text>
</comment>
<dbReference type="AlphaFoldDB" id="A0A7I8KUB2"/>
<dbReference type="InterPro" id="IPR010259">
    <property type="entry name" value="S8pro/Inhibitor_I9"/>
</dbReference>
<dbReference type="Gene3D" id="3.40.50.200">
    <property type="entry name" value="Peptidase S8/S53 domain"/>
    <property type="match status" value="1"/>
</dbReference>
<feature type="active site" description="Charge relay system" evidence="9 10">
    <location>
        <position position="163"/>
    </location>
</feature>
<evidence type="ECO:0000256" key="3">
    <source>
        <dbReference type="ARBA" id="ARBA00022525"/>
    </source>
</evidence>
<keyword evidence="5 12" id="KW-0732">Signal</keyword>
<dbReference type="PROSITE" id="PS00138">
    <property type="entry name" value="SUBTILASE_SER"/>
    <property type="match status" value="1"/>
</dbReference>
<gene>
    <name evidence="17" type="ORF">SI8410_09011919</name>
</gene>
<dbReference type="FunFam" id="3.50.30.30:FF:000005">
    <property type="entry name" value="subtilisin-like protease SBT1.5"/>
    <property type="match status" value="1"/>
</dbReference>
<feature type="compositionally biased region" description="Basic and acidic residues" evidence="11">
    <location>
        <begin position="224"/>
        <end position="241"/>
    </location>
</feature>
<dbReference type="InterPro" id="IPR023828">
    <property type="entry name" value="Peptidase_S8_Ser-AS"/>
</dbReference>
<dbReference type="InterPro" id="IPR037045">
    <property type="entry name" value="S8pro/Inhibitor_I9_sf"/>
</dbReference>
<reference evidence="17" key="1">
    <citation type="submission" date="2020-02" db="EMBL/GenBank/DDBJ databases">
        <authorList>
            <person name="Scholz U."/>
            <person name="Mascher M."/>
            <person name="Fiebig A."/>
        </authorList>
    </citation>
    <scope>NUCLEOTIDE SEQUENCE</scope>
</reference>
<dbReference type="FunFam" id="3.30.70.80:FF:000003">
    <property type="entry name" value="Subtilisin-like protease SBT1.9"/>
    <property type="match status" value="1"/>
</dbReference>
<dbReference type="InterPro" id="IPR036852">
    <property type="entry name" value="Peptidase_S8/S53_dom_sf"/>
</dbReference>
<feature type="domain" description="PA" evidence="14">
    <location>
        <begin position="397"/>
        <end position="492"/>
    </location>
</feature>
<dbReference type="InterPro" id="IPR015500">
    <property type="entry name" value="Peptidase_S8_subtilisin-rel"/>
</dbReference>
<accession>A0A7I8KUB2</accession>
<comment type="subcellular location">
    <subcellularLocation>
        <location evidence="1">Secreted</location>
    </subcellularLocation>
</comment>
<feature type="domain" description="Peptidase S8/S53" evidence="13">
    <location>
        <begin position="155"/>
        <end position="636"/>
    </location>
</feature>
<dbReference type="InterPro" id="IPR003137">
    <property type="entry name" value="PA_domain"/>
</dbReference>
<evidence type="ECO:0000256" key="8">
    <source>
        <dbReference type="ARBA" id="ARBA00023180"/>
    </source>
</evidence>
<dbReference type="InterPro" id="IPR045051">
    <property type="entry name" value="SBT"/>
</dbReference>
<feature type="region of interest" description="Disordered" evidence="11">
    <location>
        <begin position="218"/>
        <end position="250"/>
    </location>
</feature>
<dbReference type="Proteomes" id="UP000663760">
    <property type="component" value="Chromosome 9"/>
</dbReference>
<evidence type="ECO:0000256" key="7">
    <source>
        <dbReference type="ARBA" id="ARBA00022825"/>
    </source>
</evidence>
<dbReference type="PROSITE" id="PS51892">
    <property type="entry name" value="SUBTILASE"/>
    <property type="match status" value="1"/>
</dbReference>
<evidence type="ECO:0000313" key="18">
    <source>
        <dbReference type="Proteomes" id="UP000663760"/>
    </source>
</evidence>
<evidence type="ECO:0000256" key="2">
    <source>
        <dbReference type="ARBA" id="ARBA00011073"/>
    </source>
</evidence>
<name>A0A7I8KUB2_SPIIN</name>
<dbReference type="EMBL" id="LR746272">
    <property type="protein sequence ID" value="CAA7401241.1"/>
    <property type="molecule type" value="Genomic_DNA"/>
</dbReference>
<dbReference type="GO" id="GO:0004252">
    <property type="term" value="F:serine-type endopeptidase activity"/>
    <property type="evidence" value="ECO:0007669"/>
    <property type="project" value="UniProtKB-UniRule"/>
</dbReference>
<dbReference type="Gene3D" id="2.60.40.2310">
    <property type="match status" value="1"/>
</dbReference>
<dbReference type="PANTHER" id="PTHR10795">
    <property type="entry name" value="PROPROTEIN CONVERTASE SUBTILISIN/KEXIN"/>
    <property type="match status" value="1"/>
</dbReference>
<evidence type="ECO:0000259" key="14">
    <source>
        <dbReference type="Pfam" id="PF02225"/>
    </source>
</evidence>
<dbReference type="InterPro" id="IPR041469">
    <property type="entry name" value="Subtilisin-like_FN3"/>
</dbReference>
<dbReference type="OrthoDB" id="206201at2759"/>
<dbReference type="GO" id="GO:0006508">
    <property type="term" value="P:proteolysis"/>
    <property type="evidence" value="ECO:0007669"/>
    <property type="project" value="UniProtKB-KW"/>
</dbReference>
<dbReference type="PRINTS" id="PR00723">
    <property type="entry name" value="SUBTILISIN"/>
</dbReference>
<evidence type="ECO:0000256" key="10">
    <source>
        <dbReference type="PROSITE-ProRule" id="PRU01240"/>
    </source>
</evidence>
<dbReference type="FunFam" id="3.40.50.200:FF:000006">
    <property type="entry name" value="Subtilisin-like protease SBT1.5"/>
    <property type="match status" value="1"/>
</dbReference>
<dbReference type="Pfam" id="PF05922">
    <property type="entry name" value="Inhibitor_I9"/>
    <property type="match status" value="1"/>
</dbReference>
<dbReference type="Pfam" id="PF00082">
    <property type="entry name" value="Peptidase_S8"/>
    <property type="match status" value="1"/>
</dbReference>
<dbReference type="SUPFAM" id="SSF52743">
    <property type="entry name" value="Subtilisin-like"/>
    <property type="match status" value="1"/>
</dbReference>
<dbReference type="Pfam" id="PF02225">
    <property type="entry name" value="PA"/>
    <property type="match status" value="1"/>
</dbReference>
<feature type="signal peptide" evidence="12">
    <location>
        <begin position="1"/>
        <end position="23"/>
    </location>
</feature>
<keyword evidence="3" id="KW-0964">Secreted</keyword>
<dbReference type="Gene3D" id="3.50.30.30">
    <property type="match status" value="1"/>
</dbReference>
<evidence type="ECO:0000259" key="15">
    <source>
        <dbReference type="Pfam" id="PF05922"/>
    </source>
</evidence>
<dbReference type="InterPro" id="IPR000209">
    <property type="entry name" value="Peptidase_S8/S53_dom"/>
</dbReference>
<dbReference type="SUPFAM" id="SSF52025">
    <property type="entry name" value="PA domain"/>
    <property type="match status" value="1"/>
</dbReference>
<evidence type="ECO:0000256" key="6">
    <source>
        <dbReference type="ARBA" id="ARBA00022801"/>
    </source>
</evidence>
<evidence type="ECO:0000259" key="16">
    <source>
        <dbReference type="Pfam" id="PF17766"/>
    </source>
</evidence>
<evidence type="ECO:0000259" key="13">
    <source>
        <dbReference type="Pfam" id="PF00082"/>
    </source>
</evidence>
<evidence type="ECO:0000256" key="12">
    <source>
        <dbReference type="SAM" id="SignalP"/>
    </source>
</evidence>
<evidence type="ECO:0000256" key="5">
    <source>
        <dbReference type="ARBA" id="ARBA00022729"/>
    </source>
</evidence>
<protein>
    <submittedName>
        <fullName evidence="17">Uncharacterized protein</fullName>
    </submittedName>
</protein>
<sequence length="800" mass="83767">MAAGSVLRLLLLLLPAFVSGVVSVGFQEQRGGKEDDSLQTFIVHMNPSHKPEIHPTHAQWYAAHLQSLSIDPGRHLLYSYSLAFQGFAASLHPDHLPLLRSSPAVLHLHPDPLLRLHTTHSPEFLGLLQPLNLGPSSAPPPNGSSLLQAAEAATKDVIIGVLDTGVWPESRSFDDAGIPEIPRRWRGTCEAGVDFAPSLCNRKLIGARSFSRGYRAAAEAADEGGDKPKEYASPRDRDGHGTHTSSTAAGSPVANASLLGYAPGTARGMATAARVAMYKVCWASGCFGSDILAGIDRAIADGVDVLSLSLGGGAAPYFHDTIAIGAFSAMERGIFVSCSAGNSGPMKGSLANTAPWILTVGAGTLDRDFPAVAALGSGARYAGVSLYSGPGMGSRMAPLVYDPPASSAGGKAAGNGSSGNLCLPGTLSPAKVRGKVVLCDRGVNARVEKGAVVKAAGGVGMILANAAANGEELVADSHLLPAVAVGLKNGDLIRKYAQFDRNPKVLLQFQGTVLNVRPSPVVAAFSSRGPNGVTPQILKPDVIGPGVNILAAWSGSVGPTGLSKDRRRSQFNIMSGTSMSCPHVSGIAALVKAAHPEWSPAAVKSALMTTAYTVDNVGSPLRDAAGGGGADPYGYGSGHVDPRRALSPGLVYDIAADDYVAFLCSLKYSLRQVQAITKRSNFTCSRRFRDPGDLNYPSFSVVFNSESRKAAVTYTRELTNVGEAASEYAVEVTAPVSVAVTVKPSKLLFTRVGQKLRYSVSFSPVKVRSPQAPSFGWVTWKSGRYQVRSPVAVSWNKKVR</sequence>
<dbReference type="GO" id="GO:0048731">
    <property type="term" value="P:system development"/>
    <property type="evidence" value="ECO:0007669"/>
    <property type="project" value="UniProtKB-ARBA"/>
</dbReference>
<feature type="active site" description="Charge relay system" evidence="9 10">
    <location>
        <position position="578"/>
    </location>
</feature>
<dbReference type="Gene3D" id="3.30.70.80">
    <property type="entry name" value="Peptidase S8 propeptide/proteinase inhibitor I9"/>
    <property type="match status" value="1"/>
</dbReference>
<keyword evidence="6 10" id="KW-0378">Hydrolase</keyword>
<keyword evidence="7 10" id="KW-0720">Serine protease</keyword>
<feature type="chain" id="PRO_5029823900" evidence="12">
    <location>
        <begin position="24"/>
        <end position="800"/>
    </location>
</feature>
<keyword evidence="18" id="KW-1185">Reference proteome</keyword>
<evidence type="ECO:0000256" key="11">
    <source>
        <dbReference type="SAM" id="MobiDB-lite"/>
    </source>
</evidence>
<keyword evidence="8" id="KW-0325">Glycoprotein</keyword>
<feature type="domain" description="Subtilisin-like protease fibronectin type-III" evidence="16">
    <location>
        <begin position="693"/>
        <end position="793"/>
    </location>
</feature>
<dbReference type="InterPro" id="IPR046450">
    <property type="entry name" value="PA_dom_sf"/>
</dbReference>
<evidence type="ECO:0000256" key="1">
    <source>
        <dbReference type="ARBA" id="ARBA00004613"/>
    </source>
</evidence>
<evidence type="ECO:0000256" key="9">
    <source>
        <dbReference type="PIRSR" id="PIRSR615500-1"/>
    </source>
</evidence>
<organism evidence="17 18">
    <name type="scientific">Spirodela intermedia</name>
    <name type="common">Intermediate duckweed</name>
    <dbReference type="NCBI Taxonomy" id="51605"/>
    <lineage>
        <taxon>Eukaryota</taxon>
        <taxon>Viridiplantae</taxon>
        <taxon>Streptophyta</taxon>
        <taxon>Embryophyta</taxon>
        <taxon>Tracheophyta</taxon>
        <taxon>Spermatophyta</taxon>
        <taxon>Magnoliopsida</taxon>
        <taxon>Liliopsida</taxon>
        <taxon>Araceae</taxon>
        <taxon>Lemnoideae</taxon>
        <taxon>Spirodela</taxon>
    </lineage>
</organism>
<dbReference type="GO" id="GO:0005576">
    <property type="term" value="C:extracellular region"/>
    <property type="evidence" value="ECO:0007669"/>
    <property type="project" value="UniProtKB-SubCell"/>
</dbReference>
<feature type="domain" description="Inhibitor I9" evidence="15">
    <location>
        <begin position="40"/>
        <end position="117"/>
    </location>
</feature>
<evidence type="ECO:0000313" key="17">
    <source>
        <dbReference type="EMBL" id="CAA7401241.1"/>
    </source>
</evidence>
<dbReference type="CDD" id="cd04852">
    <property type="entry name" value="Peptidases_S8_3"/>
    <property type="match status" value="1"/>
</dbReference>
<proteinExistence type="inferred from homology"/>
<dbReference type="InterPro" id="IPR034197">
    <property type="entry name" value="Peptidases_S8_3"/>
</dbReference>
<keyword evidence="4 10" id="KW-0645">Protease</keyword>
<dbReference type="Pfam" id="PF17766">
    <property type="entry name" value="fn3_6"/>
    <property type="match status" value="1"/>
</dbReference>